<evidence type="ECO:0000313" key="1">
    <source>
        <dbReference type="EMBL" id="MDU0243102.1"/>
    </source>
</evidence>
<comment type="caution">
    <text evidence="1">The sequence shown here is derived from an EMBL/GenBank/DDBJ whole genome shotgun (WGS) entry which is preliminary data.</text>
</comment>
<dbReference type="EMBL" id="JAWDET010000009">
    <property type="protein sequence ID" value="MDU0243102.1"/>
    <property type="molecule type" value="Genomic_DNA"/>
</dbReference>
<dbReference type="Pfam" id="PF18976">
    <property type="entry name" value="DUF5712"/>
    <property type="match status" value="1"/>
</dbReference>
<evidence type="ECO:0000313" key="2">
    <source>
        <dbReference type="Proteomes" id="UP001181239"/>
    </source>
</evidence>
<dbReference type="RefSeq" id="WP_315977111.1">
    <property type="nucleotide sequence ID" value="NZ_JAWDET010000009.1"/>
</dbReference>
<gene>
    <name evidence="1" type="ORF">RVH43_21435</name>
</gene>
<protein>
    <submittedName>
        <fullName evidence="1">DUF5712 family protein</fullName>
    </submittedName>
</protein>
<sequence>HRGTAKGAVRGGFDRTDFFRKCERCFDVRMNYNREIKESFEYLNAIKNGTTAEIRQQAIKAVQHEAAREASKEIGKKVTRKIVKGMGGMGL</sequence>
<dbReference type="InterPro" id="IPR043766">
    <property type="entry name" value="BfmA-like"/>
</dbReference>
<organism evidence="1 2">
    <name type="scientific">Phocaeicola vulgatus</name>
    <name type="common">Bacteroides vulgatus</name>
    <dbReference type="NCBI Taxonomy" id="821"/>
    <lineage>
        <taxon>Bacteria</taxon>
        <taxon>Pseudomonadati</taxon>
        <taxon>Bacteroidota</taxon>
        <taxon>Bacteroidia</taxon>
        <taxon>Bacteroidales</taxon>
        <taxon>Bacteroidaceae</taxon>
        <taxon>Phocaeicola</taxon>
    </lineage>
</organism>
<dbReference type="AlphaFoldDB" id="A0AAE4IDM9"/>
<reference evidence="1" key="1">
    <citation type="submission" date="2023-10" db="EMBL/GenBank/DDBJ databases">
        <title>Genome of Potential pathogenic bacteria in Crohn's disease.</title>
        <authorList>
            <person name="Rodriguez-Palacios A."/>
        </authorList>
    </citation>
    <scope>NUCLEOTIDE SEQUENCE</scope>
    <source>
        <strain evidence="1">CavFT-hAR11</strain>
    </source>
</reference>
<dbReference type="Proteomes" id="UP001181239">
    <property type="component" value="Unassembled WGS sequence"/>
</dbReference>
<proteinExistence type="predicted"/>
<feature type="non-terminal residue" evidence="1">
    <location>
        <position position="1"/>
    </location>
</feature>
<name>A0AAE4IDM9_PHOVU</name>
<accession>A0AAE4IDM9</accession>